<name>A0A2M3ZM30_9DIPT</name>
<feature type="signal peptide" evidence="1">
    <location>
        <begin position="1"/>
        <end position="18"/>
    </location>
</feature>
<dbReference type="EMBL" id="GGFM01008814">
    <property type="protein sequence ID" value="MBW29565.1"/>
    <property type="molecule type" value="Transcribed_RNA"/>
</dbReference>
<organism evidence="2">
    <name type="scientific">Anopheles braziliensis</name>
    <dbReference type="NCBI Taxonomy" id="58242"/>
    <lineage>
        <taxon>Eukaryota</taxon>
        <taxon>Metazoa</taxon>
        <taxon>Ecdysozoa</taxon>
        <taxon>Arthropoda</taxon>
        <taxon>Hexapoda</taxon>
        <taxon>Insecta</taxon>
        <taxon>Pterygota</taxon>
        <taxon>Neoptera</taxon>
        <taxon>Endopterygota</taxon>
        <taxon>Diptera</taxon>
        <taxon>Nematocera</taxon>
        <taxon>Culicoidea</taxon>
        <taxon>Culicidae</taxon>
        <taxon>Anophelinae</taxon>
        <taxon>Anopheles</taxon>
    </lineage>
</organism>
<dbReference type="AlphaFoldDB" id="A0A2M3ZM30"/>
<feature type="chain" id="PRO_5014992652" description="Secreted peptide" evidence="1">
    <location>
        <begin position="19"/>
        <end position="100"/>
    </location>
</feature>
<keyword evidence="1" id="KW-0732">Signal</keyword>
<evidence type="ECO:0000313" key="2">
    <source>
        <dbReference type="EMBL" id="MBW29565.1"/>
    </source>
</evidence>
<evidence type="ECO:0008006" key="3">
    <source>
        <dbReference type="Google" id="ProtNLM"/>
    </source>
</evidence>
<proteinExistence type="predicted"/>
<reference evidence="2" key="1">
    <citation type="submission" date="2018-01" db="EMBL/GenBank/DDBJ databases">
        <title>An insight into the sialome of Amazonian anophelines.</title>
        <authorList>
            <person name="Ribeiro J.M."/>
            <person name="Scarpassa V."/>
            <person name="Calvo E."/>
        </authorList>
    </citation>
    <scope>NUCLEOTIDE SEQUENCE</scope>
    <source>
        <tissue evidence="2">Salivary glands</tissue>
    </source>
</reference>
<evidence type="ECO:0000256" key="1">
    <source>
        <dbReference type="SAM" id="SignalP"/>
    </source>
</evidence>
<protein>
    <recommendedName>
        <fullName evidence="3">Secreted peptide</fullName>
    </recommendedName>
</protein>
<accession>A0A2M3ZM30</accession>
<sequence>MFVVIVLLLLFCSAPVSISRLYPGRGKGSSQPSHSRLLMLNANSLAHRSLIFPLFLSLHYGRFGFFFSSFSLPLSLYTHNHPLSNDNVALTRSCFFTHCQ</sequence>